<keyword evidence="4 8" id="KW-0028">Amino-acid biosynthesis</keyword>
<dbReference type="Pfam" id="PF02811">
    <property type="entry name" value="PHP"/>
    <property type="match status" value="1"/>
</dbReference>
<evidence type="ECO:0000256" key="8">
    <source>
        <dbReference type="RuleBase" id="RU366003"/>
    </source>
</evidence>
<protein>
    <recommendedName>
        <fullName evidence="3 8">Histidinol-phosphatase</fullName>
        <shortName evidence="8">HolPase</shortName>
        <ecNumber evidence="3 8">3.1.3.15</ecNumber>
    </recommendedName>
</protein>
<dbReference type="InterPro" id="IPR010140">
    <property type="entry name" value="Histidinol_P_phosphatase_HisJ"/>
</dbReference>
<evidence type="ECO:0000259" key="9">
    <source>
        <dbReference type="SMART" id="SM00481"/>
    </source>
</evidence>
<comment type="catalytic activity">
    <reaction evidence="7 8">
        <text>L-histidinol phosphate + H2O = L-histidinol + phosphate</text>
        <dbReference type="Rhea" id="RHEA:14465"/>
        <dbReference type="ChEBI" id="CHEBI:15377"/>
        <dbReference type="ChEBI" id="CHEBI:43474"/>
        <dbReference type="ChEBI" id="CHEBI:57699"/>
        <dbReference type="ChEBI" id="CHEBI:57980"/>
        <dbReference type="EC" id="3.1.3.15"/>
    </reaction>
</comment>
<dbReference type="Gene3D" id="3.20.20.140">
    <property type="entry name" value="Metal-dependent hydrolases"/>
    <property type="match status" value="1"/>
</dbReference>
<gene>
    <name evidence="10" type="ORF">DS742_09825</name>
</gene>
<evidence type="ECO:0000313" key="10">
    <source>
        <dbReference type="EMBL" id="RFZ79148.1"/>
    </source>
</evidence>
<dbReference type="InterPro" id="IPR003141">
    <property type="entry name" value="Pol/His_phosphatase_N"/>
</dbReference>
<dbReference type="UniPathway" id="UPA00031">
    <property type="reaction ID" value="UER00013"/>
</dbReference>
<feature type="domain" description="Polymerase/histidinol phosphatase N-terminal" evidence="9">
    <location>
        <begin position="5"/>
        <end position="84"/>
    </location>
</feature>
<accession>A0A3E2NDQ2</accession>
<dbReference type="NCBIfam" id="TIGR01856">
    <property type="entry name" value="hisJ_fam"/>
    <property type="match status" value="1"/>
</dbReference>
<evidence type="ECO:0000256" key="6">
    <source>
        <dbReference type="ARBA" id="ARBA00023102"/>
    </source>
</evidence>
<comment type="pathway">
    <text evidence="1 8">Amino-acid biosynthesis; L-histidine biosynthesis; L-histidine from 5-phospho-alpha-D-ribose 1-diphosphate: step 8/9.</text>
</comment>
<dbReference type="RefSeq" id="WP_117416828.1">
    <property type="nucleotide sequence ID" value="NZ_QOHO01000027.1"/>
</dbReference>
<dbReference type="OrthoDB" id="9775255at2"/>
<reference evidence="10 11" key="1">
    <citation type="submission" date="2018-07" db="EMBL/GenBank/DDBJ databases">
        <title>New species, Clostridium PI-S10-A1B.</title>
        <authorList>
            <person name="Krishna G."/>
            <person name="Summeta K."/>
            <person name="Shikha S."/>
            <person name="Prabhu P.B."/>
            <person name="Suresh K."/>
        </authorList>
    </citation>
    <scope>NUCLEOTIDE SEQUENCE [LARGE SCALE GENOMIC DNA]</scope>
    <source>
        <strain evidence="10 11">PI-S10-A1B</strain>
    </source>
</reference>
<dbReference type="EC" id="3.1.3.15" evidence="3 8"/>
<proteinExistence type="inferred from homology"/>
<evidence type="ECO:0000256" key="5">
    <source>
        <dbReference type="ARBA" id="ARBA00022801"/>
    </source>
</evidence>
<evidence type="ECO:0000256" key="1">
    <source>
        <dbReference type="ARBA" id="ARBA00004970"/>
    </source>
</evidence>
<dbReference type="EMBL" id="QOHO01000027">
    <property type="protein sequence ID" value="RFZ79148.1"/>
    <property type="molecule type" value="Genomic_DNA"/>
</dbReference>
<dbReference type="GO" id="GO:0000105">
    <property type="term" value="P:L-histidine biosynthetic process"/>
    <property type="evidence" value="ECO:0007669"/>
    <property type="project" value="UniProtKB-UniRule"/>
</dbReference>
<dbReference type="SUPFAM" id="SSF89550">
    <property type="entry name" value="PHP domain-like"/>
    <property type="match status" value="1"/>
</dbReference>
<dbReference type="Proteomes" id="UP000260680">
    <property type="component" value="Unassembled WGS sequence"/>
</dbReference>
<evidence type="ECO:0000256" key="2">
    <source>
        <dbReference type="ARBA" id="ARBA00009152"/>
    </source>
</evidence>
<dbReference type="PANTHER" id="PTHR21039:SF0">
    <property type="entry name" value="HISTIDINOL-PHOSPHATASE"/>
    <property type="match status" value="1"/>
</dbReference>
<dbReference type="GO" id="GO:0004401">
    <property type="term" value="F:histidinol-phosphatase activity"/>
    <property type="evidence" value="ECO:0007669"/>
    <property type="project" value="UniProtKB-UniRule"/>
</dbReference>
<dbReference type="SMART" id="SM00481">
    <property type="entry name" value="POLIIIAc"/>
    <property type="match status" value="1"/>
</dbReference>
<name>A0A3E2NDQ2_9FIRM</name>
<keyword evidence="5 8" id="KW-0378">Hydrolase</keyword>
<dbReference type="GO" id="GO:0005737">
    <property type="term" value="C:cytoplasm"/>
    <property type="evidence" value="ECO:0007669"/>
    <property type="project" value="TreeGrafter"/>
</dbReference>
<keyword evidence="6 8" id="KW-0368">Histidine biosynthesis</keyword>
<dbReference type="InterPro" id="IPR016195">
    <property type="entry name" value="Pol/histidinol_Pase-like"/>
</dbReference>
<sequence>MKYFADYHVHSYYSDDSDCMMENIIKRGISLGLNEIAFTDHVDYGVKTDLNCDYKAYFTEIEKMKEKYGKDIIIKAGIEFGVQKHTLLQFERDYDTYQFDFIILSNHQIDNKEFWNYEYQEGKPQEEYQKNYYQAILDVVKNYKKYSVLGHLDMIKRYDKYGDFPDEKIMEYVELILRQVIADGKGIELNTSSFKYGLKDLMPSKKILNKYFELGGTILTIGSDTHETEHLGDHIEEVKDVLKEIGFKQFCTFEKMQPIFHQL</sequence>
<evidence type="ECO:0000256" key="4">
    <source>
        <dbReference type="ARBA" id="ARBA00022605"/>
    </source>
</evidence>
<dbReference type="InterPro" id="IPR004013">
    <property type="entry name" value="PHP_dom"/>
</dbReference>
<dbReference type="AlphaFoldDB" id="A0A3E2NDQ2"/>
<evidence type="ECO:0000313" key="11">
    <source>
        <dbReference type="Proteomes" id="UP000260680"/>
    </source>
</evidence>
<evidence type="ECO:0000256" key="7">
    <source>
        <dbReference type="ARBA" id="ARBA00049158"/>
    </source>
</evidence>
<comment type="caution">
    <text evidence="10">The sequence shown here is derived from an EMBL/GenBank/DDBJ whole genome shotgun (WGS) entry which is preliminary data.</text>
</comment>
<comment type="similarity">
    <text evidence="2 8">Belongs to the PHP hydrolase family. HisK subfamily.</text>
</comment>
<dbReference type="PANTHER" id="PTHR21039">
    <property type="entry name" value="HISTIDINOL PHOSPHATASE-RELATED"/>
    <property type="match status" value="1"/>
</dbReference>
<evidence type="ECO:0000256" key="3">
    <source>
        <dbReference type="ARBA" id="ARBA00013085"/>
    </source>
</evidence>
<organism evidence="10 11">
    <name type="scientific">Lacrimispora amygdalina</name>
    <dbReference type="NCBI Taxonomy" id="253257"/>
    <lineage>
        <taxon>Bacteria</taxon>
        <taxon>Bacillati</taxon>
        <taxon>Bacillota</taxon>
        <taxon>Clostridia</taxon>
        <taxon>Lachnospirales</taxon>
        <taxon>Lachnospiraceae</taxon>
        <taxon>Lacrimispora</taxon>
    </lineage>
</organism>